<gene>
    <name evidence="1" type="ORF">GA0070621_2070</name>
</gene>
<organism evidence="1 2">
    <name type="scientific">Micromonospora narathiwatensis</name>
    <dbReference type="NCBI Taxonomy" id="299146"/>
    <lineage>
        <taxon>Bacteria</taxon>
        <taxon>Bacillati</taxon>
        <taxon>Actinomycetota</taxon>
        <taxon>Actinomycetes</taxon>
        <taxon>Micromonosporales</taxon>
        <taxon>Micromonosporaceae</taxon>
        <taxon>Micromonospora</taxon>
    </lineage>
</organism>
<name>A0A1A8ZKN3_9ACTN</name>
<evidence type="ECO:0000313" key="2">
    <source>
        <dbReference type="Proteomes" id="UP000198765"/>
    </source>
</evidence>
<keyword evidence="2" id="KW-1185">Reference proteome</keyword>
<proteinExistence type="predicted"/>
<dbReference type="Proteomes" id="UP000198765">
    <property type="component" value="Chromosome I"/>
</dbReference>
<evidence type="ECO:0000313" key="1">
    <source>
        <dbReference type="EMBL" id="SBT44447.1"/>
    </source>
</evidence>
<dbReference type="OrthoDB" id="3209904at2"/>
<sequence>MSQVDLAAVADTLPGLDLVLVEPGSAEARRLPYQWQPIATATDPRARLAAALALWNEPLLAALPEFAVALRTRFADVRAYLADDEPALLYLATDSDGRLLSWIGFDPASFVEPPFWEQFPEPLRAFLRQVHAGFTSGGRTAFGPMHPRHMRTIAEQAGEPDGLADWDEEQEIASTRLLLVTSNGGMVDYCVSPDLDVDELAVVFEGDIDPTPYGPALDRLLTRRLG</sequence>
<dbReference type="AlphaFoldDB" id="A0A1A8ZKN3"/>
<protein>
    <recommendedName>
        <fullName evidence="3">SMI1/KNR4 family protein</fullName>
    </recommendedName>
</protein>
<dbReference type="RefSeq" id="WP_091193861.1">
    <property type="nucleotide sequence ID" value="NZ_LT594324.1"/>
</dbReference>
<evidence type="ECO:0008006" key="3">
    <source>
        <dbReference type="Google" id="ProtNLM"/>
    </source>
</evidence>
<dbReference type="EMBL" id="LT594324">
    <property type="protein sequence ID" value="SBT44447.1"/>
    <property type="molecule type" value="Genomic_DNA"/>
</dbReference>
<reference evidence="1 2" key="1">
    <citation type="submission" date="2016-06" db="EMBL/GenBank/DDBJ databases">
        <authorList>
            <person name="Kjaerup R.B."/>
            <person name="Dalgaard T.S."/>
            <person name="Juul-Madsen H.R."/>
        </authorList>
    </citation>
    <scope>NUCLEOTIDE SEQUENCE [LARGE SCALE GENOMIC DNA]</scope>
    <source>
        <strain evidence="1 2">DSM 45248</strain>
    </source>
</reference>
<accession>A0A1A8ZKN3</accession>
<dbReference type="PATRIC" id="fig|299146.4.peg.2138"/>